<sequence>MINRDTTGGVSSSGAVWWLIALWMFATVGALLWAIPHEEGDLEVRASASVGDQYEVIVEGRDVSIVGDADSSELRQVIARLVDLRGVRTATMVTPDEGSGSEHDLESEGEAFGIPWGNTAVRDGRDGALVRGGDE</sequence>
<feature type="transmembrane region" description="Helical" evidence="2">
    <location>
        <begin position="15"/>
        <end position="35"/>
    </location>
</feature>
<proteinExistence type="predicted"/>
<protein>
    <submittedName>
        <fullName evidence="3">Uncharacterized protein</fullName>
    </submittedName>
</protein>
<feature type="compositionally biased region" description="Basic and acidic residues" evidence="1">
    <location>
        <begin position="122"/>
        <end position="135"/>
    </location>
</feature>
<dbReference type="EMBL" id="UOEK01000457">
    <property type="protein sequence ID" value="VAW08339.1"/>
    <property type="molecule type" value="Genomic_DNA"/>
</dbReference>
<accession>A0A3B0T7V9</accession>
<reference evidence="3" key="1">
    <citation type="submission" date="2018-06" db="EMBL/GenBank/DDBJ databases">
        <authorList>
            <person name="Zhirakovskaya E."/>
        </authorList>
    </citation>
    <scope>NUCLEOTIDE SEQUENCE</scope>
</reference>
<keyword evidence="2" id="KW-0812">Transmembrane</keyword>
<feature type="region of interest" description="Disordered" evidence="1">
    <location>
        <begin position="114"/>
        <end position="135"/>
    </location>
</feature>
<name>A0A3B0T7V9_9ZZZZ</name>
<dbReference type="AlphaFoldDB" id="A0A3B0T7V9"/>
<evidence type="ECO:0000256" key="2">
    <source>
        <dbReference type="SAM" id="Phobius"/>
    </source>
</evidence>
<keyword evidence="2" id="KW-0472">Membrane</keyword>
<organism evidence="3">
    <name type="scientific">hydrothermal vent metagenome</name>
    <dbReference type="NCBI Taxonomy" id="652676"/>
    <lineage>
        <taxon>unclassified sequences</taxon>
        <taxon>metagenomes</taxon>
        <taxon>ecological metagenomes</taxon>
    </lineage>
</organism>
<keyword evidence="2" id="KW-1133">Transmembrane helix</keyword>
<gene>
    <name evidence="3" type="ORF">MNBD_ACTINO02-911</name>
</gene>
<evidence type="ECO:0000256" key="1">
    <source>
        <dbReference type="SAM" id="MobiDB-lite"/>
    </source>
</evidence>
<evidence type="ECO:0000313" key="3">
    <source>
        <dbReference type="EMBL" id="VAW08339.1"/>
    </source>
</evidence>